<dbReference type="InterPro" id="IPR046335">
    <property type="entry name" value="LacI/GalR-like_sensor"/>
</dbReference>
<dbReference type="GO" id="GO:0003700">
    <property type="term" value="F:DNA-binding transcription factor activity"/>
    <property type="evidence" value="ECO:0007669"/>
    <property type="project" value="TreeGrafter"/>
</dbReference>
<keyword evidence="2" id="KW-0238">DNA-binding</keyword>
<gene>
    <name evidence="5" type="ORF">AEAE_0183</name>
</gene>
<protein>
    <submittedName>
        <fullName evidence="5">LacI family transcriptional regulator</fullName>
    </submittedName>
</protein>
<evidence type="ECO:0000313" key="6">
    <source>
        <dbReference type="Proteomes" id="UP000228976"/>
    </source>
</evidence>
<dbReference type="Pfam" id="PF13377">
    <property type="entry name" value="Peripla_BP_3"/>
    <property type="match status" value="1"/>
</dbReference>
<reference evidence="5 6" key="1">
    <citation type="journal article" date="2017" name="BMC Genomics">
        <title>Comparative genomic and phylogenomic analyses of the Bifidobacteriaceae family.</title>
        <authorList>
            <person name="Lugli G.A."/>
            <person name="Milani C."/>
            <person name="Turroni F."/>
            <person name="Duranti S."/>
            <person name="Mancabelli L."/>
            <person name="Mangifesta M."/>
            <person name="Ferrario C."/>
            <person name="Modesto M."/>
            <person name="Mattarelli P."/>
            <person name="Jiri K."/>
            <person name="van Sinderen D."/>
            <person name="Ventura M."/>
        </authorList>
    </citation>
    <scope>NUCLEOTIDE SEQUENCE [LARGE SCALE GENOMIC DNA]</scope>
    <source>
        <strain evidence="5 6">LMG 21773</strain>
    </source>
</reference>
<evidence type="ECO:0000256" key="2">
    <source>
        <dbReference type="ARBA" id="ARBA00023125"/>
    </source>
</evidence>
<dbReference type="Proteomes" id="UP000228976">
    <property type="component" value="Unassembled WGS sequence"/>
</dbReference>
<dbReference type="PANTHER" id="PTHR30146:SF109">
    <property type="entry name" value="HTH-TYPE TRANSCRIPTIONAL REGULATOR GALS"/>
    <property type="match status" value="1"/>
</dbReference>
<organism evidence="5 6">
    <name type="scientific">Aeriscardovia aeriphila</name>
    <dbReference type="NCBI Taxonomy" id="218139"/>
    <lineage>
        <taxon>Bacteria</taxon>
        <taxon>Bacillati</taxon>
        <taxon>Actinomycetota</taxon>
        <taxon>Actinomycetes</taxon>
        <taxon>Bifidobacteriales</taxon>
        <taxon>Bifidobacteriaceae</taxon>
        <taxon>Aeriscardovia</taxon>
    </lineage>
</organism>
<dbReference type="GO" id="GO:0000976">
    <property type="term" value="F:transcription cis-regulatory region binding"/>
    <property type="evidence" value="ECO:0007669"/>
    <property type="project" value="TreeGrafter"/>
</dbReference>
<dbReference type="AlphaFoldDB" id="A0A261FCN0"/>
<evidence type="ECO:0000259" key="4">
    <source>
        <dbReference type="Pfam" id="PF13377"/>
    </source>
</evidence>
<accession>A0A261FCN0</accession>
<dbReference type="InterPro" id="IPR028082">
    <property type="entry name" value="Peripla_BP_I"/>
</dbReference>
<comment type="caution">
    <text evidence="5">The sequence shown here is derived from an EMBL/GenBank/DDBJ whole genome shotgun (WGS) entry which is preliminary data.</text>
</comment>
<dbReference type="RefSeq" id="WP_179373193.1">
    <property type="nucleotide sequence ID" value="NZ_JACBYZ010000001.1"/>
</dbReference>
<keyword evidence="3" id="KW-0804">Transcription</keyword>
<keyword evidence="6" id="KW-1185">Reference proteome</keyword>
<name>A0A261FCN0_9BIFI</name>
<feature type="domain" description="Transcriptional regulator LacI/GalR-like sensor" evidence="4">
    <location>
        <begin position="84"/>
        <end position="230"/>
    </location>
</feature>
<dbReference type="EMBL" id="MWWU01000001">
    <property type="protein sequence ID" value="OZG56874.1"/>
    <property type="molecule type" value="Genomic_DNA"/>
</dbReference>
<evidence type="ECO:0000313" key="5">
    <source>
        <dbReference type="EMBL" id="OZG56874.1"/>
    </source>
</evidence>
<dbReference type="Gene3D" id="3.40.50.2300">
    <property type="match status" value="2"/>
</dbReference>
<sequence length="232" mass="24973">MGAAAAIIDATAAATFAAMARTPDLILGPLDSGAGLDTISVDCISGIEDTTRAVLAAGCTRPFSLGLEYRPLSQLVNIVNSGWQRVLGFEQVLEEAGIAYGPENFLACHWERKPASDLLDEYLDSLPSLQHLPFDALVCVNDDSALGAYLSLKRHGISIPEQVCLTGFDGIPDDQLVDPQITTSALDFDYFADEAVRMISERINEKLTDAPHAPARHLSVHTHLLERGTTAR</sequence>
<keyword evidence="1" id="KW-0805">Transcription regulation</keyword>
<dbReference type="CDD" id="cd06267">
    <property type="entry name" value="PBP1_LacI_sugar_binding-like"/>
    <property type="match status" value="1"/>
</dbReference>
<proteinExistence type="predicted"/>
<dbReference type="SUPFAM" id="SSF53822">
    <property type="entry name" value="Periplasmic binding protein-like I"/>
    <property type="match status" value="1"/>
</dbReference>
<evidence type="ECO:0000256" key="1">
    <source>
        <dbReference type="ARBA" id="ARBA00023015"/>
    </source>
</evidence>
<dbReference type="PANTHER" id="PTHR30146">
    <property type="entry name" value="LACI-RELATED TRANSCRIPTIONAL REPRESSOR"/>
    <property type="match status" value="1"/>
</dbReference>
<evidence type="ECO:0000256" key="3">
    <source>
        <dbReference type="ARBA" id="ARBA00023163"/>
    </source>
</evidence>